<evidence type="ECO:0000313" key="4">
    <source>
        <dbReference type="Proteomes" id="UP000267289"/>
    </source>
</evidence>
<evidence type="ECO:0000259" key="2">
    <source>
        <dbReference type="Pfam" id="PF00823"/>
    </source>
</evidence>
<evidence type="ECO:0000256" key="1">
    <source>
        <dbReference type="ARBA" id="ARBA00010652"/>
    </source>
</evidence>
<evidence type="ECO:0000313" key="3">
    <source>
        <dbReference type="EMBL" id="VBA34556.1"/>
    </source>
</evidence>
<protein>
    <submittedName>
        <fullName evidence="3">Putative PPE family protein PPE2</fullName>
    </submittedName>
</protein>
<dbReference type="PANTHER" id="PTHR46766:SF1">
    <property type="entry name" value="GLUTAMINE-RICH PROTEIN 2"/>
    <property type="match status" value="1"/>
</dbReference>
<dbReference type="SUPFAM" id="SSF140459">
    <property type="entry name" value="PE/PPE dimer-like"/>
    <property type="match status" value="1"/>
</dbReference>
<dbReference type="Proteomes" id="UP000267289">
    <property type="component" value="Unassembled WGS sequence"/>
</dbReference>
<name>A0A498PQM8_9MYCO</name>
<dbReference type="InterPro" id="IPR038332">
    <property type="entry name" value="PPE_sf"/>
</dbReference>
<organism evidence="3 4">
    <name type="scientific">Mycobacterium innocens</name>
    <dbReference type="NCBI Taxonomy" id="2341083"/>
    <lineage>
        <taxon>Bacteria</taxon>
        <taxon>Bacillati</taxon>
        <taxon>Actinomycetota</taxon>
        <taxon>Actinomycetes</taxon>
        <taxon>Mycobacteriales</taxon>
        <taxon>Mycobacteriaceae</taxon>
        <taxon>Mycobacterium</taxon>
    </lineage>
</organism>
<dbReference type="EMBL" id="UPHQ01000023">
    <property type="protein sequence ID" value="VBA34556.1"/>
    <property type="molecule type" value="Genomic_DNA"/>
</dbReference>
<dbReference type="InterPro" id="IPR000030">
    <property type="entry name" value="PPE_dom"/>
</dbReference>
<dbReference type="PANTHER" id="PTHR46766">
    <property type="entry name" value="GLUTAMINE-RICH PROTEIN 2"/>
    <property type="match status" value="1"/>
</dbReference>
<sequence length="80" mass="8015">MTAPVCSASPPEVHSGLLYAGPGPGSLLVAAETWTALSAAYVSVAEELTAVLAGMQAGAWDGPAAECCVAAYAPYTAWLM</sequence>
<accession>A0A498PQM8</accession>
<dbReference type="Pfam" id="PF00823">
    <property type="entry name" value="PPE"/>
    <property type="match status" value="1"/>
</dbReference>
<dbReference type="GO" id="GO:0052572">
    <property type="term" value="P:response to host immune response"/>
    <property type="evidence" value="ECO:0007669"/>
    <property type="project" value="TreeGrafter"/>
</dbReference>
<proteinExistence type="inferred from homology"/>
<reference evidence="3 4" key="1">
    <citation type="submission" date="2018-09" db="EMBL/GenBank/DDBJ databases">
        <authorList>
            <person name="Tagini F."/>
        </authorList>
    </citation>
    <scope>NUCLEOTIDE SEQUENCE [LARGE SCALE GENOMIC DNA]</scope>
    <source>
        <strain evidence="3 4">MK13</strain>
    </source>
</reference>
<dbReference type="Gene3D" id="1.20.1260.20">
    <property type="entry name" value="PPE superfamily"/>
    <property type="match status" value="1"/>
</dbReference>
<comment type="similarity">
    <text evidence="1">Belongs to the mycobacterial PPE family.</text>
</comment>
<gene>
    <name evidence="3" type="primary">PPE2_1</name>
    <name evidence="3" type="ORF">LAUMK13_00519</name>
</gene>
<feature type="domain" description="PPE" evidence="2">
    <location>
        <begin position="8"/>
        <end position="79"/>
    </location>
</feature>
<keyword evidence="4" id="KW-1185">Reference proteome</keyword>
<dbReference type="AlphaFoldDB" id="A0A498PQM8"/>